<evidence type="ECO:0000313" key="3">
    <source>
        <dbReference type="Proteomes" id="UP000799291"/>
    </source>
</evidence>
<dbReference type="EMBL" id="MU005586">
    <property type="protein sequence ID" value="KAF2682648.1"/>
    <property type="molecule type" value="Genomic_DNA"/>
</dbReference>
<feature type="transmembrane region" description="Helical" evidence="1">
    <location>
        <begin position="49"/>
        <end position="66"/>
    </location>
</feature>
<keyword evidence="3" id="KW-1185">Reference proteome</keyword>
<keyword evidence="1" id="KW-1133">Transmembrane helix</keyword>
<dbReference type="Proteomes" id="UP000799291">
    <property type="component" value="Unassembled WGS sequence"/>
</dbReference>
<gene>
    <name evidence="2" type="ORF">K458DRAFT_432623</name>
</gene>
<protein>
    <submittedName>
        <fullName evidence="2">Uncharacterized protein</fullName>
    </submittedName>
</protein>
<evidence type="ECO:0000313" key="2">
    <source>
        <dbReference type="EMBL" id="KAF2682648.1"/>
    </source>
</evidence>
<name>A0A6G1IX01_9PLEO</name>
<accession>A0A6G1IX01</accession>
<keyword evidence="1" id="KW-0812">Transmembrane</keyword>
<keyword evidence="1" id="KW-0472">Membrane</keyword>
<evidence type="ECO:0000256" key="1">
    <source>
        <dbReference type="SAM" id="Phobius"/>
    </source>
</evidence>
<proteinExistence type="predicted"/>
<organism evidence="2 3">
    <name type="scientific">Lentithecium fluviatile CBS 122367</name>
    <dbReference type="NCBI Taxonomy" id="1168545"/>
    <lineage>
        <taxon>Eukaryota</taxon>
        <taxon>Fungi</taxon>
        <taxon>Dikarya</taxon>
        <taxon>Ascomycota</taxon>
        <taxon>Pezizomycotina</taxon>
        <taxon>Dothideomycetes</taxon>
        <taxon>Pleosporomycetidae</taxon>
        <taxon>Pleosporales</taxon>
        <taxon>Massarineae</taxon>
        <taxon>Lentitheciaceae</taxon>
        <taxon>Lentithecium</taxon>
    </lineage>
</organism>
<sequence>MDTYFRNRTQQNPRMEREVRLPEQALHRRYGTRRDPWASEMSWMKFFEAFMWNALLVVAFIVLYYLPDFFLAADPSTSGPSHDSKIPHFLLPFPSAPTPSPPIPLPSPSSSLYGPP</sequence>
<reference evidence="2" key="1">
    <citation type="journal article" date="2020" name="Stud. Mycol.">
        <title>101 Dothideomycetes genomes: a test case for predicting lifestyles and emergence of pathogens.</title>
        <authorList>
            <person name="Haridas S."/>
            <person name="Albert R."/>
            <person name="Binder M."/>
            <person name="Bloem J."/>
            <person name="Labutti K."/>
            <person name="Salamov A."/>
            <person name="Andreopoulos B."/>
            <person name="Baker S."/>
            <person name="Barry K."/>
            <person name="Bills G."/>
            <person name="Bluhm B."/>
            <person name="Cannon C."/>
            <person name="Castanera R."/>
            <person name="Culley D."/>
            <person name="Daum C."/>
            <person name="Ezra D."/>
            <person name="Gonzalez J."/>
            <person name="Henrissat B."/>
            <person name="Kuo A."/>
            <person name="Liang C."/>
            <person name="Lipzen A."/>
            <person name="Lutzoni F."/>
            <person name="Magnuson J."/>
            <person name="Mondo S."/>
            <person name="Nolan M."/>
            <person name="Ohm R."/>
            <person name="Pangilinan J."/>
            <person name="Park H.-J."/>
            <person name="Ramirez L."/>
            <person name="Alfaro M."/>
            <person name="Sun H."/>
            <person name="Tritt A."/>
            <person name="Yoshinaga Y."/>
            <person name="Zwiers L.-H."/>
            <person name="Turgeon B."/>
            <person name="Goodwin S."/>
            <person name="Spatafora J."/>
            <person name="Crous P."/>
            <person name="Grigoriev I."/>
        </authorList>
    </citation>
    <scope>NUCLEOTIDE SEQUENCE</scope>
    <source>
        <strain evidence="2">CBS 122367</strain>
    </source>
</reference>
<dbReference type="AlphaFoldDB" id="A0A6G1IX01"/>